<dbReference type="Gramene" id="TraesCS4B03G0021700.1">
    <property type="protein sequence ID" value="TraesCS4B03G0021700.1.CDS"/>
    <property type="gene ID" value="TraesCS4B03G0021700"/>
</dbReference>
<dbReference type="STRING" id="4565.A0A3B6IJ16"/>
<dbReference type="PANTHER" id="PTHR28242">
    <property type="entry name" value="PHOSPHORELAY INTERMEDIATE PROTEIN YPD1"/>
    <property type="match status" value="1"/>
</dbReference>
<gene>
    <name evidence="3" type="primary">LOC123094182</name>
</gene>
<comment type="subcellular location">
    <subcellularLocation>
        <location evidence="2">Cytoplasm</location>
        <location evidence="2">Cytosol</location>
    </subcellularLocation>
    <subcellularLocation>
        <location evidence="2">Nucleus</location>
    </subcellularLocation>
</comment>
<dbReference type="Gene3D" id="1.20.120.160">
    <property type="entry name" value="HPT domain"/>
    <property type="match status" value="1"/>
</dbReference>
<evidence type="ECO:0000313" key="4">
    <source>
        <dbReference type="Proteomes" id="UP000019116"/>
    </source>
</evidence>
<keyword evidence="4" id="KW-1185">Reference proteome</keyword>
<dbReference type="OrthoDB" id="591185at2759"/>
<evidence type="ECO:0000256" key="2">
    <source>
        <dbReference type="RuleBase" id="RU369004"/>
    </source>
</evidence>
<dbReference type="Gramene" id="TraesNOR4B03G02243430.1">
    <property type="protein sequence ID" value="TraesNOR4B03G02243430.1"/>
    <property type="gene ID" value="TraesNOR4B03G02243430"/>
</dbReference>
<organism evidence="3">
    <name type="scientific">Triticum aestivum</name>
    <name type="common">Wheat</name>
    <dbReference type="NCBI Taxonomy" id="4565"/>
    <lineage>
        <taxon>Eukaryota</taxon>
        <taxon>Viridiplantae</taxon>
        <taxon>Streptophyta</taxon>
        <taxon>Embryophyta</taxon>
        <taxon>Tracheophyta</taxon>
        <taxon>Spermatophyta</taxon>
        <taxon>Magnoliopsida</taxon>
        <taxon>Liliopsida</taxon>
        <taxon>Poales</taxon>
        <taxon>Poaceae</taxon>
        <taxon>BOP clade</taxon>
        <taxon>Pooideae</taxon>
        <taxon>Triticodae</taxon>
        <taxon>Triticeae</taxon>
        <taxon>Triticinae</taxon>
        <taxon>Triticum</taxon>
    </lineage>
</organism>
<dbReference type="EnsemblPlants" id="TraesCS4B02G010900.1">
    <property type="protein sequence ID" value="TraesCS4B02G010900.1"/>
    <property type="gene ID" value="TraesCS4B02G010900"/>
</dbReference>
<keyword evidence="1 2" id="KW-0902">Two-component regulatory system</keyword>
<dbReference type="Proteomes" id="UP000019116">
    <property type="component" value="Chromosome 4B"/>
</dbReference>
<comment type="function">
    <text evidence="2">Functions as a two-component phosphorelay mediators between cytokinin sensor histidine kinases and response regulators (B-type ARRs). Plays an important role in propagating cytokinin signal transduction.</text>
</comment>
<dbReference type="GeneID" id="123094182"/>
<proteinExistence type="predicted"/>
<reference evidence="3" key="1">
    <citation type="submission" date="2018-08" db="EMBL/GenBank/DDBJ databases">
        <authorList>
            <person name="Rossello M."/>
        </authorList>
    </citation>
    <scope>NUCLEOTIDE SEQUENCE [LARGE SCALE GENOMIC DNA]</scope>
    <source>
        <strain evidence="3">cv. Chinese Spring</strain>
    </source>
</reference>
<reference evidence="3" key="2">
    <citation type="submission" date="2018-10" db="UniProtKB">
        <authorList>
            <consortium name="EnsemblPlants"/>
        </authorList>
    </citation>
    <scope>IDENTIFICATION</scope>
</reference>
<dbReference type="Gramene" id="TraesARI4B03G02263000.2">
    <property type="protein sequence ID" value="TraesARI4B03G02263000.2"/>
    <property type="gene ID" value="TraesARI4B03G02263000"/>
</dbReference>
<dbReference type="GO" id="GO:0000160">
    <property type="term" value="P:phosphorelay signal transduction system"/>
    <property type="evidence" value="ECO:0000318"/>
    <property type="project" value="GO_Central"/>
</dbReference>
<evidence type="ECO:0000313" key="3">
    <source>
        <dbReference type="EnsemblPlants" id="TraesCS4B02G010900.1"/>
    </source>
</evidence>
<dbReference type="GO" id="GO:0009736">
    <property type="term" value="P:cytokinin-activated signaling pathway"/>
    <property type="evidence" value="ECO:0000318"/>
    <property type="project" value="GO_Central"/>
</dbReference>
<name>A0A3B6IJ16_WHEAT</name>
<dbReference type="RefSeq" id="XP_044372177.1">
    <property type="nucleotide sequence ID" value="XM_044516242.1"/>
</dbReference>
<sequence length="118" mass="13269">MAAAALRAQLNAHIAGMYTNGVVDEDTFEELRDEGTAAEVSRLFIYDASEIIDDIDLQMEEPELDFDEVEALTQQLMRCTSRSLVSLALVRNEFYIVRHELEIVMQLEEQIAACGPDS</sequence>
<dbReference type="InterPro" id="IPR045871">
    <property type="entry name" value="AHP1-5/YPD1"/>
</dbReference>
<dbReference type="Gramene" id="TraesLAC4B03G02180260.1">
    <property type="protein sequence ID" value="TraesLAC4B03G02180260.1"/>
    <property type="gene ID" value="TraesLAC4B03G02180260"/>
</dbReference>
<dbReference type="GO" id="GO:0005737">
    <property type="term" value="C:cytoplasm"/>
    <property type="evidence" value="ECO:0000318"/>
    <property type="project" value="GO_Central"/>
</dbReference>
<dbReference type="Gramene" id="TraesSYM4B03G02251760.2">
    <property type="protein sequence ID" value="TraesSYM4B03G02251760.2"/>
    <property type="gene ID" value="TraesSYM4B03G02251760"/>
</dbReference>
<keyword evidence="2" id="KW-0932">Cytokinin signaling pathway</keyword>
<dbReference type="AlphaFoldDB" id="A0A3B6IJ16"/>
<dbReference type="SUPFAM" id="SSF47226">
    <property type="entry name" value="Histidine-containing phosphotransfer domain, HPT domain"/>
    <property type="match status" value="1"/>
</dbReference>
<comment type="domain">
    <text evidence="2">Histidine-containing phosphotransfer domain (HPt) contains an active histidine that mediates the phosphotransfer.</text>
</comment>
<dbReference type="GO" id="GO:0005634">
    <property type="term" value="C:nucleus"/>
    <property type="evidence" value="ECO:0000318"/>
    <property type="project" value="GO_Central"/>
</dbReference>
<protein>
    <recommendedName>
        <fullName evidence="2">Histidine-containing phosphotransfer protein</fullName>
    </recommendedName>
</protein>
<dbReference type="GO" id="GO:0009927">
    <property type="term" value="F:histidine phosphotransfer kinase activity"/>
    <property type="evidence" value="ECO:0000318"/>
    <property type="project" value="GO_Central"/>
</dbReference>
<evidence type="ECO:0000256" key="1">
    <source>
        <dbReference type="ARBA" id="ARBA00023012"/>
    </source>
</evidence>
<dbReference type="Gramene" id="TraesJAG4B03G02225530.1">
    <property type="protein sequence ID" value="TraesJAG4B03G02225530.1"/>
    <property type="gene ID" value="TraesJAG4B03G02225530"/>
</dbReference>
<dbReference type="InterPro" id="IPR036641">
    <property type="entry name" value="HPT_dom_sf"/>
</dbReference>
<dbReference type="GO" id="GO:0005829">
    <property type="term" value="C:cytosol"/>
    <property type="evidence" value="ECO:0007669"/>
    <property type="project" value="UniProtKB-SubCell"/>
</dbReference>
<dbReference type="Gramene" id="TraesCS4B02G010900.1">
    <property type="protein sequence ID" value="TraesCS4B02G010900.1"/>
    <property type="gene ID" value="TraesCS4B02G010900"/>
</dbReference>
<accession>A0A3B6IJ16</accession>
<dbReference type="SMR" id="A0A3B6IJ16"/>
<dbReference type="PANTHER" id="PTHR28242:SF66">
    <property type="entry name" value="HISTIDINE-CONTAINING PHOSPHOTRANSFER PROTEIN"/>
    <property type="match status" value="1"/>
</dbReference>
<dbReference type="GO" id="GO:0043424">
    <property type="term" value="F:protein histidine kinase binding"/>
    <property type="evidence" value="ECO:0000318"/>
    <property type="project" value="GO_Central"/>
</dbReference>